<dbReference type="Gene3D" id="2.60.40.340">
    <property type="entry name" value="Rel homology domain (RHD), DNA-binding domain"/>
    <property type="match status" value="1"/>
</dbReference>
<dbReference type="GO" id="GO:0005667">
    <property type="term" value="C:transcription regulator complex"/>
    <property type="evidence" value="ECO:0007669"/>
    <property type="project" value="TreeGrafter"/>
</dbReference>
<gene>
    <name evidence="11" type="primary">RvY_02600-1</name>
    <name evidence="11" type="synonym">RvY_02600.1</name>
    <name evidence="11" type="ORF">RvY_02600</name>
</gene>
<feature type="domain" description="RHD" evidence="10">
    <location>
        <begin position="134"/>
        <end position="316"/>
    </location>
</feature>
<comment type="subcellular location">
    <subcellularLocation>
        <location evidence="2">Cytoplasm</location>
    </subcellularLocation>
    <subcellularLocation>
        <location evidence="1">Nucleus</location>
    </subcellularLocation>
</comment>
<dbReference type="InterPro" id="IPR002909">
    <property type="entry name" value="IPT_dom"/>
</dbReference>
<dbReference type="GO" id="GO:0000978">
    <property type="term" value="F:RNA polymerase II cis-regulatory region sequence-specific DNA binding"/>
    <property type="evidence" value="ECO:0007669"/>
    <property type="project" value="TreeGrafter"/>
</dbReference>
<keyword evidence="6" id="KW-0238">DNA-binding</keyword>
<reference evidence="11 12" key="1">
    <citation type="journal article" date="2016" name="Nat. Commun.">
        <title>Extremotolerant tardigrade genome and improved radiotolerance of human cultured cells by tardigrade-unique protein.</title>
        <authorList>
            <person name="Hashimoto T."/>
            <person name="Horikawa D.D."/>
            <person name="Saito Y."/>
            <person name="Kuwahara H."/>
            <person name="Kozuka-Hata H."/>
            <person name="Shin-I T."/>
            <person name="Minakuchi Y."/>
            <person name="Ohishi K."/>
            <person name="Motoyama A."/>
            <person name="Aizu T."/>
            <person name="Enomoto A."/>
            <person name="Kondo K."/>
            <person name="Tanaka S."/>
            <person name="Hara Y."/>
            <person name="Koshikawa S."/>
            <person name="Sagara H."/>
            <person name="Miura T."/>
            <person name="Yokobori S."/>
            <person name="Miyagawa K."/>
            <person name="Suzuki Y."/>
            <person name="Kubo T."/>
            <person name="Oyama M."/>
            <person name="Kohara Y."/>
            <person name="Fujiyama A."/>
            <person name="Arakawa K."/>
            <person name="Katayama T."/>
            <person name="Toyoda A."/>
            <person name="Kunieda T."/>
        </authorList>
    </citation>
    <scope>NUCLEOTIDE SEQUENCE [LARGE SCALE GENOMIC DNA]</scope>
    <source>
        <strain evidence="11 12">YOKOZUNA-1</strain>
    </source>
</reference>
<keyword evidence="5" id="KW-0805">Transcription regulation</keyword>
<dbReference type="InterPro" id="IPR014756">
    <property type="entry name" value="Ig_E-set"/>
</dbReference>
<feature type="compositionally biased region" description="Basic and acidic residues" evidence="9">
    <location>
        <begin position="119"/>
        <end position="132"/>
    </location>
</feature>
<dbReference type="PANTHER" id="PTHR12533:SF7">
    <property type="entry name" value="NFAT NUCLEAR FACTOR, ISOFORM B"/>
    <property type="match status" value="1"/>
</dbReference>
<dbReference type="OrthoDB" id="5346094at2759"/>
<evidence type="ECO:0000256" key="8">
    <source>
        <dbReference type="ARBA" id="ARBA00023242"/>
    </source>
</evidence>
<protein>
    <recommendedName>
        <fullName evidence="10">RHD domain-containing protein</fullName>
    </recommendedName>
</protein>
<dbReference type="InterPro" id="IPR013783">
    <property type="entry name" value="Ig-like_fold"/>
</dbReference>
<keyword evidence="4" id="KW-0597">Phosphoprotein</keyword>
<proteinExistence type="predicted"/>
<evidence type="ECO:0000256" key="6">
    <source>
        <dbReference type="ARBA" id="ARBA00023125"/>
    </source>
</evidence>
<dbReference type="Gene3D" id="2.60.40.10">
    <property type="entry name" value="Immunoglobulins"/>
    <property type="match status" value="1"/>
</dbReference>
<feature type="region of interest" description="Disordered" evidence="9">
    <location>
        <begin position="576"/>
        <end position="602"/>
    </location>
</feature>
<evidence type="ECO:0000256" key="7">
    <source>
        <dbReference type="ARBA" id="ARBA00023163"/>
    </source>
</evidence>
<feature type="compositionally biased region" description="Low complexity" evidence="9">
    <location>
        <begin position="448"/>
        <end position="460"/>
    </location>
</feature>
<keyword evidence="7" id="KW-0804">Transcription</keyword>
<keyword evidence="3" id="KW-0963">Cytoplasm</keyword>
<evidence type="ECO:0000256" key="9">
    <source>
        <dbReference type="SAM" id="MobiDB-lite"/>
    </source>
</evidence>
<dbReference type="Proteomes" id="UP000186922">
    <property type="component" value="Unassembled WGS sequence"/>
</dbReference>
<dbReference type="Pfam" id="PF00554">
    <property type="entry name" value="RHD_DNA_bind"/>
    <property type="match status" value="1"/>
</dbReference>
<feature type="region of interest" description="Disordered" evidence="9">
    <location>
        <begin position="437"/>
        <end position="477"/>
    </location>
</feature>
<evidence type="ECO:0000259" key="10">
    <source>
        <dbReference type="PROSITE" id="PS50254"/>
    </source>
</evidence>
<feature type="region of interest" description="Disordered" evidence="9">
    <location>
        <begin position="33"/>
        <end position="132"/>
    </location>
</feature>
<evidence type="ECO:0000256" key="4">
    <source>
        <dbReference type="ARBA" id="ARBA00022553"/>
    </source>
</evidence>
<dbReference type="InterPro" id="IPR037059">
    <property type="entry name" value="RHD_DNA_bind_dom_sf"/>
</dbReference>
<dbReference type="GO" id="GO:0000981">
    <property type="term" value="F:DNA-binding transcription factor activity, RNA polymerase II-specific"/>
    <property type="evidence" value="ECO:0007669"/>
    <property type="project" value="TreeGrafter"/>
</dbReference>
<evidence type="ECO:0000313" key="12">
    <source>
        <dbReference type="Proteomes" id="UP000186922"/>
    </source>
</evidence>
<dbReference type="Pfam" id="PF16179">
    <property type="entry name" value="RHD_dimer"/>
    <property type="match status" value="1"/>
</dbReference>
<dbReference type="GO" id="GO:0005737">
    <property type="term" value="C:cytoplasm"/>
    <property type="evidence" value="ECO:0007669"/>
    <property type="project" value="UniProtKB-SubCell"/>
</dbReference>
<keyword evidence="8" id="KW-0539">Nucleus</keyword>
<dbReference type="SUPFAM" id="SSF49417">
    <property type="entry name" value="p53-like transcription factors"/>
    <property type="match status" value="1"/>
</dbReference>
<dbReference type="AlphaFoldDB" id="A0A1D1UKA1"/>
<dbReference type="InterPro" id="IPR008366">
    <property type="entry name" value="NFAT"/>
</dbReference>
<keyword evidence="12" id="KW-1185">Reference proteome</keyword>
<evidence type="ECO:0000256" key="3">
    <source>
        <dbReference type="ARBA" id="ARBA00022490"/>
    </source>
</evidence>
<evidence type="ECO:0000256" key="1">
    <source>
        <dbReference type="ARBA" id="ARBA00004123"/>
    </source>
</evidence>
<dbReference type="PANTHER" id="PTHR12533">
    <property type="entry name" value="NFAT"/>
    <property type="match status" value="1"/>
</dbReference>
<organism evidence="11 12">
    <name type="scientific">Ramazzottius varieornatus</name>
    <name type="common">Water bear</name>
    <name type="synonym">Tardigrade</name>
    <dbReference type="NCBI Taxonomy" id="947166"/>
    <lineage>
        <taxon>Eukaryota</taxon>
        <taxon>Metazoa</taxon>
        <taxon>Ecdysozoa</taxon>
        <taxon>Tardigrada</taxon>
        <taxon>Eutardigrada</taxon>
        <taxon>Parachela</taxon>
        <taxon>Hypsibioidea</taxon>
        <taxon>Ramazzottiidae</taxon>
        <taxon>Ramazzottius</taxon>
    </lineage>
</organism>
<dbReference type="PROSITE" id="PS50254">
    <property type="entry name" value="REL_2"/>
    <property type="match status" value="1"/>
</dbReference>
<dbReference type="SMR" id="A0A1D1UKA1"/>
<dbReference type="InterPro" id="IPR011539">
    <property type="entry name" value="RHD_DNA_bind_dom"/>
</dbReference>
<evidence type="ECO:0000313" key="11">
    <source>
        <dbReference type="EMBL" id="GAU90136.1"/>
    </source>
</evidence>
<dbReference type="SMART" id="SM00429">
    <property type="entry name" value="IPT"/>
    <property type="match status" value="1"/>
</dbReference>
<dbReference type="GO" id="GO:0005634">
    <property type="term" value="C:nucleus"/>
    <property type="evidence" value="ECO:0007669"/>
    <property type="project" value="UniProtKB-SubCell"/>
</dbReference>
<comment type="caution">
    <text evidence="11">The sequence shown here is derived from an EMBL/GenBank/DDBJ whole genome shotgun (WGS) entry which is preliminary data.</text>
</comment>
<evidence type="ECO:0000256" key="2">
    <source>
        <dbReference type="ARBA" id="ARBA00004496"/>
    </source>
</evidence>
<dbReference type="InterPro" id="IPR008967">
    <property type="entry name" value="p53-like_TF_DNA-bd_sf"/>
</dbReference>
<sequence>MTQKSALRDLLRVIKKNGTDRLFVVADAGMKRNSPSMASLPAIRDRASRSGVVRSRAGTIDSDSGYSELVPSVPSTPPVRGSTKRPSSGNSNNSHHNDDVFPVTIPYGSRSSGRKAAKISRDNASPDERFDDMGLLTPLTKTIPAKYGVLELVVERQPEGHHRARYQKEGSRGCIKDRTGNSCPAVQLKGIEHASILQIFVATESGKVRPHPLYRACKVGGKNSTPCRDRTIQNINVLEMDIKPENDGFVNIDCMGILKLRNADLEATAEADDTAGRRKKREPGVRLVFRAITRYGETPVTLQVCSIPVCCTPTPGVPEIHRISHKECLASGGLELIILGRNFVKDDTKMFIQEVTDKTEEEVVWQREVTLQREFFHAAHMVAAIPPYHNLLISQPVNVQIVIKNKAKVSEPYPFSYSPDEAVERLLQQNHLSRIPGVVEDERKSECRSMMSSASRSPSSTIPAPNFTDGEDAADVRPRSITMASTTVSNHSMESGHTASFPPIGRVETLVPITPAGGSMGQISYYLQAPGGNQPIFITIPNINQQQPQTPAQMQNSMMNMIIGNLQAQMARAEASSSPFTPQPTQAPYYPSPDTPTNQPSYDAQQMKKFLQSFNTGELRTMDVTQMNEDPFTAANAETAADELFAQLLSDIMDA</sequence>
<feature type="compositionally biased region" description="Polar residues" evidence="9">
    <location>
        <begin position="576"/>
        <end position="586"/>
    </location>
</feature>
<feature type="compositionally biased region" description="Low complexity" evidence="9">
    <location>
        <begin position="49"/>
        <end position="58"/>
    </location>
</feature>
<evidence type="ECO:0000256" key="5">
    <source>
        <dbReference type="ARBA" id="ARBA00023015"/>
    </source>
</evidence>
<dbReference type="InterPro" id="IPR032397">
    <property type="entry name" value="RHD_dimer"/>
</dbReference>
<accession>A0A1D1UKA1</accession>
<name>A0A1D1UKA1_RAMVA</name>
<dbReference type="EMBL" id="BDGG01000001">
    <property type="protein sequence ID" value="GAU90136.1"/>
    <property type="molecule type" value="Genomic_DNA"/>
</dbReference>
<dbReference type="SUPFAM" id="SSF81296">
    <property type="entry name" value="E set domains"/>
    <property type="match status" value="1"/>
</dbReference>